<comment type="caution">
    <text evidence="11">The sequence shown here is derived from an EMBL/GenBank/DDBJ whole genome shotgun (WGS) entry which is preliminary data.</text>
</comment>
<feature type="domain" description="ABC transporter family G" evidence="10">
    <location>
        <begin position="72"/>
        <end position="126"/>
    </location>
</feature>
<dbReference type="SUPFAM" id="SSF52540">
    <property type="entry name" value="P-loop containing nucleoside triphosphate hydrolases"/>
    <property type="match status" value="1"/>
</dbReference>
<dbReference type="InterPro" id="IPR003439">
    <property type="entry name" value="ABC_transporter-like_ATP-bd"/>
</dbReference>
<gene>
    <name evidence="11" type="ORF">Nepgr_013310</name>
</gene>
<evidence type="ECO:0000259" key="8">
    <source>
        <dbReference type="Pfam" id="PF00005"/>
    </source>
</evidence>
<dbReference type="EMBL" id="BSYO01000011">
    <property type="protein sequence ID" value="GMH11469.1"/>
    <property type="molecule type" value="Genomic_DNA"/>
</dbReference>
<dbReference type="PANTHER" id="PTHR48042:SF18">
    <property type="entry name" value="ABC TRANSPORTER G FAMILY MEMBER 12"/>
    <property type="match status" value="1"/>
</dbReference>
<feature type="transmembrane region" description="Helical" evidence="7">
    <location>
        <begin position="298"/>
        <end position="324"/>
    </location>
</feature>
<keyword evidence="3" id="KW-0813">Transport</keyword>
<dbReference type="AlphaFoldDB" id="A0AAD3SIM4"/>
<keyword evidence="12" id="KW-1185">Reference proteome</keyword>
<organism evidence="11 12">
    <name type="scientific">Nepenthes gracilis</name>
    <name type="common">Slender pitcher plant</name>
    <dbReference type="NCBI Taxonomy" id="150966"/>
    <lineage>
        <taxon>Eukaryota</taxon>
        <taxon>Viridiplantae</taxon>
        <taxon>Streptophyta</taxon>
        <taxon>Embryophyta</taxon>
        <taxon>Tracheophyta</taxon>
        <taxon>Spermatophyta</taxon>
        <taxon>Magnoliopsida</taxon>
        <taxon>eudicotyledons</taxon>
        <taxon>Gunneridae</taxon>
        <taxon>Pentapetalae</taxon>
        <taxon>Caryophyllales</taxon>
        <taxon>Nepenthaceae</taxon>
        <taxon>Nepenthes</taxon>
    </lineage>
</organism>
<comment type="subcellular location">
    <subcellularLocation>
        <location evidence="1">Membrane</location>
        <topology evidence="1">Multi-pass membrane protein</topology>
    </subcellularLocation>
</comment>
<dbReference type="InterPro" id="IPR027417">
    <property type="entry name" value="P-loop_NTPase"/>
</dbReference>
<dbReference type="Proteomes" id="UP001279734">
    <property type="component" value="Unassembled WGS sequence"/>
</dbReference>
<evidence type="ECO:0000313" key="12">
    <source>
        <dbReference type="Proteomes" id="UP001279734"/>
    </source>
</evidence>
<feature type="transmembrane region" description="Helical" evidence="7">
    <location>
        <begin position="256"/>
        <end position="277"/>
    </location>
</feature>
<evidence type="ECO:0000256" key="2">
    <source>
        <dbReference type="ARBA" id="ARBA00005814"/>
    </source>
</evidence>
<evidence type="ECO:0000259" key="9">
    <source>
        <dbReference type="Pfam" id="PF01061"/>
    </source>
</evidence>
<name>A0AAD3SIM4_NEPGR</name>
<feature type="domain" description="ABC-2 type transporter transmembrane" evidence="9">
    <location>
        <begin position="204"/>
        <end position="411"/>
    </location>
</feature>
<dbReference type="Pfam" id="PF00005">
    <property type="entry name" value="ABC_tran"/>
    <property type="match status" value="1"/>
</dbReference>
<comment type="similarity">
    <text evidence="2">Belongs to the ABC transporter superfamily. ABCG family. Eye pigment precursor importer (TC 3.A.1.204) subfamily.</text>
</comment>
<accession>A0AAD3SIM4</accession>
<dbReference type="Pfam" id="PF19055">
    <property type="entry name" value="ABC2_membrane_7"/>
    <property type="match status" value="1"/>
</dbReference>
<dbReference type="GO" id="GO:0005524">
    <property type="term" value="F:ATP binding"/>
    <property type="evidence" value="ECO:0007669"/>
    <property type="project" value="InterPro"/>
</dbReference>
<proteinExistence type="inferred from homology"/>
<evidence type="ECO:0000256" key="4">
    <source>
        <dbReference type="ARBA" id="ARBA00022692"/>
    </source>
</evidence>
<dbReference type="InterPro" id="IPR013525">
    <property type="entry name" value="ABC2_TM"/>
</dbReference>
<evidence type="ECO:0000313" key="11">
    <source>
        <dbReference type="EMBL" id="GMH11469.1"/>
    </source>
</evidence>
<feature type="transmembrane region" description="Helical" evidence="7">
    <location>
        <begin position="220"/>
        <end position="244"/>
    </location>
</feature>
<evidence type="ECO:0000256" key="7">
    <source>
        <dbReference type="SAM" id="Phobius"/>
    </source>
</evidence>
<dbReference type="PANTHER" id="PTHR48042">
    <property type="entry name" value="ABC TRANSPORTER G FAMILY MEMBER 11"/>
    <property type="match status" value="1"/>
</dbReference>
<evidence type="ECO:0000256" key="6">
    <source>
        <dbReference type="ARBA" id="ARBA00023136"/>
    </source>
</evidence>
<dbReference type="InterPro" id="IPR052215">
    <property type="entry name" value="Plant_ABCG"/>
</dbReference>
<evidence type="ECO:0000256" key="3">
    <source>
        <dbReference type="ARBA" id="ARBA00022448"/>
    </source>
</evidence>
<feature type="transmembrane region" description="Helical" evidence="7">
    <location>
        <begin position="453"/>
        <end position="472"/>
    </location>
</feature>
<evidence type="ECO:0000259" key="10">
    <source>
        <dbReference type="Pfam" id="PF19055"/>
    </source>
</evidence>
<dbReference type="GO" id="GO:0140359">
    <property type="term" value="F:ABC-type transporter activity"/>
    <property type="evidence" value="ECO:0007669"/>
    <property type="project" value="InterPro"/>
</dbReference>
<feature type="transmembrane region" description="Helical" evidence="7">
    <location>
        <begin position="330"/>
        <end position="347"/>
    </location>
</feature>
<dbReference type="GO" id="GO:0016887">
    <property type="term" value="F:ATP hydrolysis activity"/>
    <property type="evidence" value="ECO:0007669"/>
    <property type="project" value="InterPro"/>
</dbReference>
<sequence length="524" mass="59426">MRRPARRKLAFERVSGGEKKRLSIAIEILTRPQLLFLDEPTSGLDSAASFFVVQILRNLAMDGGRTIIASIHQPSSEAFSLFDDLFLLSAGETVYFGGAKTAIEFFAEAGYPCPSRRSPSDHFLRCINSDFDKVTTVLMGKHDMQTSSDPLINVETAQIKATLVEKYRWSEYAARVRAKIQEIASIEALPTETKRVSQATWWKQLSTLSRRSFKNMCRDVGYYWARLGVYIIVAVCVGTIFYHVGTTYAAISARGAYGSFIAGFMVFMSIGGFPSFVEELKVFNRERDRGYYGSGVYVLSNMLSSMPLLVLLTMVSSSICYYMVEFRPELSHFVYSCLMLFACISAVESSMMVVASLVSNYLLGLLIGAGVIVIMMMNSRSSRLLPDLHKPFRHYPISYISLGCWALQGWYKNDLLGLEFDTIYPGKPKLKGADIIRDLYGIRLDHSKWWDLAAVYMIFISYRIIFFLVLEFKQRTSLVFRKLNTKKAWHSLKKRPLLQMLAFPSKRYQPQQSLYSQGLSSPIS</sequence>
<evidence type="ECO:0000256" key="1">
    <source>
        <dbReference type="ARBA" id="ARBA00004141"/>
    </source>
</evidence>
<dbReference type="GO" id="GO:0016020">
    <property type="term" value="C:membrane"/>
    <property type="evidence" value="ECO:0007669"/>
    <property type="project" value="UniProtKB-SubCell"/>
</dbReference>
<keyword evidence="5 7" id="KW-1133">Transmembrane helix</keyword>
<dbReference type="Pfam" id="PF01061">
    <property type="entry name" value="ABC2_membrane"/>
    <property type="match status" value="1"/>
</dbReference>
<keyword evidence="6 7" id="KW-0472">Membrane</keyword>
<dbReference type="InterPro" id="IPR043926">
    <property type="entry name" value="ABCG_dom"/>
</dbReference>
<feature type="transmembrane region" description="Helical" evidence="7">
    <location>
        <begin position="354"/>
        <end position="377"/>
    </location>
</feature>
<feature type="domain" description="ABC transporter" evidence="8">
    <location>
        <begin position="10"/>
        <end position="42"/>
    </location>
</feature>
<protein>
    <submittedName>
        <fullName evidence="11">Uncharacterized protein</fullName>
    </submittedName>
</protein>
<keyword evidence="4 7" id="KW-0812">Transmembrane</keyword>
<reference evidence="11" key="1">
    <citation type="submission" date="2023-05" db="EMBL/GenBank/DDBJ databases">
        <title>Nepenthes gracilis genome sequencing.</title>
        <authorList>
            <person name="Fukushima K."/>
        </authorList>
    </citation>
    <scope>NUCLEOTIDE SEQUENCE</scope>
    <source>
        <strain evidence="11">SING2019-196</strain>
    </source>
</reference>
<dbReference type="Gene3D" id="3.40.50.300">
    <property type="entry name" value="P-loop containing nucleotide triphosphate hydrolases"/>
    <property type="match status" value="1"/>
</dbReference>
<evidence type="ECO:0000256" key="5">
    <source>
        <dbReference type="ARBA" id="ARBA00022989"/>
    </source>
</evidence>